<protein>
    <submittedName>
        <fullName evidence="2">Transcriptional activator, Rgg/GadR/MutR family, C-terminal domain protein</fullName>
    </submittedName>
</protein>
<dbReference type="Gene3D" id="1.10.260.40">
    <property type="entry name" value="lambda repressor-like DNA-binding domains"/>
    <property type="match status" value="1"/>
</dbReference>
<name>F9P547_STRCV</name>
<evidence type="ECO:0000313" key="3">
    <source>
        <dbReference type="Proteomes" id="UP000003287"/>
    </source>
</evidence>
<accession>F9P547</accession>
<dbReference type="Gene3D" id="1.25.40.400">
    <property type="match status" value="1"/>
</dbReference>
<dbReference type="InterPro" id="IPR001387">
    <property type="entry name" value="Cro/C1-type_HTH"/>
</dbReference>
<dbReference type="NCBIfam" id="TIGR01716">
    <property type="entry name" value="RGG_Cterm"/>
    <property type="match status" value="1"/>
</dbReference>
<dbReference type="AlphaFoldDB" id="F9P547"/>
<dbReference type="PANTHER" id="PTHR37038">
    <property type="entry name" value="TRANSCRIPTIONAL REGULATOR-RELATED"/>
    <property type="match status" value="1"/>
</dbReference>
<dbReference type="eggNOG" id="COG1396">
    <property type="taxonomic scope" value="Bacteria"/>
</dbReference>
<reference evidence="2 3" key="1">
    <citation type="submission" date="2011-06" db="EMBL/GenBank/DDBJ databases">
        <authorList>
            <person name="Harkins D.M."/>
            <person name="Madupu R."/>
            <person name="Durkin A.S."/>
            <person name="Torralba M."/>
            <person name="Methe B."/>
            <person name="Sutton G.G."/>
            <person name="Nelson K.E."/>
        </authorList>
    </citation>
    <scope>NUCLEOTIDE SEQUENCE [LARGE SCALE GENOMIC DNA]</scope>
    <source>
        <strain evidence="2 3">SK1060</strain>
    </source>
</reference>
<organism evidence="2 3">
    <name type="scientific">Streptococcus constellatus subsp. pharyngis SK1060 = CCUG 46377</name>
    <dbReference type="NCBI Taxonomy" id="1035184"/>
    <lineage>
        <taxon>Bacteria</taxon>
        <taxon>Bacillati</taxon>
        <taxon>Bacillota</taxon>
        <taxon>Bacilli</taxon>
        <taxon>Lactobacillales</taxon>
        <taxon>Streptococcaceae</taxon>
        <taxon>Streptococcus</taxon>
        <taxon>Streptococcus anginosus group</taxon>
    </lineage>
</organism>
<dbReference type="EMBL" id="AFUP01000001">
    <property type="protein sequence ID" value="EGV10455.1"/>
    <property type="molecule type" value="Genomic_DNA"/>
</dbReference>
<dbReference type="InterPro" id="IPR010982">
    <property type="entry name" value="Lambda_DNA-bd_dom_sf"/>
</dbReference>
<gene>
    <name evidence="2" type="ORF">HMPREF1042_0596</name>
</gene>
<evidence type="ECO:0000313" key="2">
    <source>
        <dbReference type="EMBL" id="EGV10455.1"/>
    </source>
</evidence>
<dbReference type="InterPro" id="IPR053163">
    <property type="entry name" value="HTH-type_regulator_Rgg"/>
</dbReference>
<evidence type="ECO:0000259" key="1">
    <source>
        <dbReference type="PROSITE" id="PS50943"/>
    </source>
</evidence>
<dbReference type="Proteomes" id="UP000003287">
    <property type="component" value="Unassembled WGS sequence"/>
</dbReference>
<dbReference type="PANTHER" id="PTHR37038:SF12">
    <property type="entry name" value="TRANSCRIPTIONAL REGULATOR"/>
    <property type="match status" value="1"/>
</dbReference>
<feature type="domain" description="HTH cro/C1-type" evidence="1">
    <location>
        <begin position="26"/>
        <end position="61"/>
    </location>
</feature>
<dbReference type="CDD" id="cd00093">
    <property type="entry name" value="HTH_XRE"/>
    <property type="match status" value="1"/>
</dbReference>
<dbReference type="GO" id="GO:0003677">
    <property type="term" value="F:DNA binding"/>
    <property type="evidence" value="ECO:0007669"/>
    <property type="project" value="InterPro"/>
</dbReference>
<dbReference type="Pfam" id="PF21259">
    <property type="entry name" value="Rgg_C"/>
    <property type="match status" value="1"/>
</dbReference>
<proteinExistence type="predicted"/>
<dbReference type="PROSITE" id="PS50943">
    <property type="entry name" value="HTH_CROC1"/>
    <property type="match status" value="1"/>
</dbReference>
<dbReference type="SUPFAM" id="SSF47413">
    <property type="entry name" value="lambda repressor-like DNA-binding domains"/>
    <property type="match status" value="1"/>
</dbReference>
<sequence>MKQFGKIFKKFRESRGLKLKDILKPGISSSQLSRFEHGETDLTITKFMTALDEINMSIEEFMYAAHDFHRDELNELLEKVKHYVSNRDIIGLKNLLIFQIEKGAKRKNFHNLNTILIKIRLQDLSEENYHNKKDISCLIDYLFSVEYWGYYELLLFSNTLDVLPHQTFMLLSKEMIRHSDFYKEIPNNRRLISTMILNAFITCIERDELIDALYFEKQLNNCHFIETEIYERLVFKYAKSLFDLKKNNNQLSLLEMKKCIAAMKLSGSYKIAETFEEHLKKSRIKEISCIYGT</sequence>
<dbReference type="InterPro" id="IPR010057">
    <property type="entry name" value="Transcription_activator_Rgg_C"/>
</dbReference>